<organism evidence="2 3">
    <name type="scientific">Steinernema glaseri</name>
    <dbReference type="NCBI Taxonomy" id="37863"/>
    <lineage>
        <taxon>Eukaryota</taxon>
        <taxon>Metazoa</taxon>
        <taxon>Ecdysozoa</taxon>
        <taxon>Nematoda</taxon>
        <taxon>Chromadorea</taxon>
        <taxon>Rhabditida</taxon>
        <taxon>Tylenchina</taxon>
        <taxon>Panagrolaimomorpha</taxon>
        <taxon>Strongyloidoidea</taxon>
        <taxon>Steinernematidae</taxon>
        <taxon>Steinernema</taxon>
    </lineage>
</organism>
<reference evidence="3" key="1">
    <citation type="submission" date="2016-11" db="UniProtKB">
        <authorList>
            <consortium name="WormBaseParasite"/>
        </authorList>
    </citation>
    <scope>IDENTIFICATION</scope>
</reference>
<protein>
    <submittedName>
        <fullName evidence="3">Uncharacterized protein</fullName>
    </submittedName>
</protein>
<keyword evidence="2" id="KW-1185">Reference proteome</keyword>
<evidence type="ECO:0000313" key="3">
    <source>
        <dbReference type="WBParaSite" id="L893_g33661.t1"/>
    </source>
</evidence>
<dbReference type="AlphaFoldDB" id="A0A1I8A7K3"/>
<proteinExistence type="predicted"/>
<feature type="compositionally biased region" description="Basic and acidic residues" evidence="1">
    <location>
        <begin position="87"/>
        <end position="106"/>
    </location>
</feature>
<accession>A0A1I8A7K3</accession>
<evidence type="ECO:0000313" key="2">
    <source>
        <dbReference type="Proteomes" id="UP000095287"/>
    </source>
</evidence>
<dbReference type="Proteomes" id="UP000095287">
    <property type="component" value="Unplaced"/>
</dbReference>
<name>A0A1I8A7K3_9BILA</name>
<sequence length="106" mass="12069">MDEGPELVTATDLRRTIHKDGSVLGYPWTTHQNSSVTSLETVRILLDGQRNPNHQHSARHAIVGNHNSDLEGRKAKLRIKHNFQRLPMDEGPKLDHNRDRSAKDHP</sequence>
<dbReference type="WBParaSite" id="L893_g33661.t1">
    <property type="protein sequence ID" value="L893_g33661.t1"/>
    <property type="gene ID" value="L893_g33661"/>
</dbReference>
<feature type="region of interest" description="Disordered" evidence="1">
    <location>
        <begin position="82"/>
        <end position="106"/>
    </location>
</feature>
<evidence type="ECO:0000256" key="1">
    <source>
        <dbReference type="SAM" id="MobiDB-lite"/>
    </source>
</evidence>